<dbReference type="InterPro" id="IPR025665">
    <property type="entry name" value="Beta-barrel_OMP_2"/>
</dbReference>
<feature type="domain" description="Outer membrane protein beta-barrel" evidence="1">
    <location>
        <begin position="39"/>
        <end position="232"/>
    </location>
</feature>
<evidence type="ECO:0000313" key="3">
    <source>
        <dbReference type="Proteomes" id="UP000263900"/>
    </source>
</evidence>
<dbReference type="EMBL" id="CP032157">
    <property type="protein sequence ID" value="AXY77741.1"/>
    <property type="molecule type" value="Genomic_DNA"/>
</dbReference>
<dbReference type="Pfam" id="PF13568">
    <property type="entry name" value="OMP_b-brl_2"/>
    <property type="match status" value="1"/>
</dbReference>
<reference evidence="2 3" key="1">
    <citation type="submission" date="2018-09" db="EMBL/GenBank/DDBJ databases">
        <title>Genome sequencing of strain 6GH32-13.</title>
        <authorList>
            <person name="Weon H.-Y."/>
            <person name="Heo J."/>
            <person name="Kwon S.-W."/>
        </authorList>
    </citation>
    <scope>NUCLEOTIDE SEQUENCE [LARGE SCALE GENOMIC DNA]</scope>
    <source>
        <strain evidence="2 3">5GH32-13</strain>
    </source>
</reference>
<organism evidence="2 3">
    <name type="scientific">Paraflavitalea soli</name>
    <dbReference type="NCBI Taxonomy" id="2315862"/>
    <lineage>
        <taxon>Bacteria</taxon>
        <taxon>Pseudomonadati</taxon>
        <taxon>Bacteroidota</taxon>
        <taxon>Chitinophagia</taxon>
        <taxon>Chitinophagales</taxon>
        <taxon>Chitinophagaceae</taxon>
        <taxon>Paraflavitalea</taxon>
    </lineage>
</organism>
<keyword evidence="3" id="KW-1185">Reference proteome</keyword>
<dbReference type="AlphaFoldDB" id="A0A3B7N6S2"/>
<dbReference type="Proteomes" id="UP000263900">
    <property type="component" value="Chromosome"/>
</dbReference>
<dbReference type="OrthoDB" id="1014137at2"/>
<evidence type="ECO:0000313" key="2">
    <source>
        <dbReference type="EMBL" id="AXY77741.1"/>
    </source>
</evidence>
<evidence type="ECO:0000259" key="1">
    <source>
        <dbReference type="Pfam" id="PF13568"/>
    </source>
</evidence>
<dbReference type="KEGG" id="pseg:D3H65_28805"/>
<sequence>MHCMKRIGLFYLLMIFAVIAHGQLQRDSIQHMRKGESNILGGLNIGAAAPTSFPNTIRKINGYWPRVSPSLGFEYIYYLPEKWGIGAAFKLDFKGMGTRSEVIYFHTIIAVKDGDQTNEFTGTFSGKNETRVSNAYISVPIYAVYRFNNQWRAKLGFYMAWLFSSDFEGNVSDGYIRNGGPTGEKVNIDFATFDFGEDVNSFDIGLYGAGEYRISHKLSLSAQLSWGLRPIFPSTFKGMDFPLYNIFATLGVTYHL</sequence>
<name>A0A3B7N6S2_9BACT</name>
<gene>
    <name evidence="2" type="ORF">D3H65_28805</name>
</gene>
<protein>
    <submittedName>
        <fullName evidence="2">PorT family protein</fullName>
    </submittedName>
</protein>
<proteinExistence type="predicted"/>
<accession>A0A3B7N6S2</accession>